<keyword evidence="5" id="KW-1185">Reference proteome</keyword>
<feature type="repeat" description="TPR" evidence="3">
    <location>
        <begin position="269"/>
        <end position="302"/>
    </location>
</feature>
<evidence type="ECO:0000256" key="2">
    <source>
        <dbReference type="ARBA" id="ARBA00022803"/>
    </source>
</evidence>
<keyword evidence="1" id="KW-0677">Repeat</keyword>
<dbReference type="PROSITE" id="PS50293">
    <property type="entry name" value="TPR_REGION"/>
    <property type="match status" value="1"/>
</dbReference>
<keyword evidence="2 3" id="KW-0802">TPR repeat</keyword>
<dbReference type="InterPro" id="IPR019734">
    <property type="entry name" value="TPR_rpt"/>
</dbReference>
<dbReference type="OrthoDB" id="977000at2"/>
<dbReference type="Pfam" id="PF13176">
    <property type="entry name" value="TPR_7"/>
    <property type="match status" value="1"/>
</dbReference>
<comment type="caution">
    <text evidence="4">The sequence shown here is derived from an EMBL/GenBank/DDBJ whole genome shotgun (WGS) entry which is preliminary data.</text>
</comment>
<dbReference type="PROSITE" id="PS50005">
    <property type="entry name" value="TPR"/>
    <property type="match status" value="3"/>
</dbReference>
<sequence>MENSINDLLQEAQVYYQSGAWKQAADSYESVLNQCEDPLLCGQVCSAIGAIYQEQGEPNIAVRNYEQAFEAYQKAEPEMNAEEKHQMAGLSNNLGNLLAALRQYKAADAYFRSAVKRYEALAETDEATFQPYLALTVFNRAQAAARGGDHYNWRKSIKQAVALYEGLVKQKPVFQPYLGNALTSLADSYTDEDPLMAELYWKQGIRAYEAALSNDPSVLPLIAAGYNNLAFAQKQERAYSKAVLSYTQALEAYNDLSETRPEDFQPFVANTYNNLGVLFTEMGEREEAILNYQRALEQYNVLETQQPGLFLPYQATLYHNLGVLHDEKQAYEEALAYYRMALEQRQVLAADHPEGFMPDVAVTALNMATLFQSLLELTADMQYQAEGLAMLPVIEEALGQIEQESPALNSMQSDLTYFRDFFSNAEQATLEAARLMREIALWQEEQLSTLEHTEKLDWQHKIVDALANYHQQHSDNRAMEEELAQAYAYQAWLFLLAGQTDKALSPAQKAIDFHPTDPQPFVNHGHVQLMLGNLGEALKSYHHVKTQITADKKRVVDLVQEDLKVLKGYGLDAQTIAKVGSELQTQQAIA</sequence>
<name>A0A098S1G2_9BACT</name>
<dbReference type="Proteomes" id="UP000029736">
    <property type="component" value="Unassembled WGS sequence"/>
</dbReference>
<dbReference type="EMBL" id="JPOS01000084">
    <property type="protein sequence ID" value="KGE85673.1"/>
    <property type="molecule type" value="Genomic_DNA"/>
</dbReference>
<evidence type="ECO:0000313" key="4">
    <source>
        <dbReference type="EMBL" id="KGE85673.1"/>
    </source>
</evidence>
<reference evidence="4 5" key="1">
    <citation type="journal article" date="2014" name="Int. J. Syst. Evol. Microbiol.">
        <title>Phaeodactylibacter xiamenensis gen. nov., sp. nov., a member of the family Saprospiraceae isolated from the marine alga Phaeodactylum tricornutum.</title>
        <authorList>
            <person name="Chen Z.Jr."/>
            <person name="Lei X."/>
            <person name="Lai Q."/>
            <person name="Li Y."/>
            <person name="Zhang B."/>
            <person name="Zhang J."/>
            <person name="Zhang H."/>
            <person name="Yang L."/>
            <person name="Zheng W."/>
            <person name="Tian Y."/>
            <person name="Yu Z."/>
            <person name="Xu H.Jr."/>
            <person name="Zheng T."/>
        </authorList>
    </citation>
    <scope>NUCLEOTIDE SEQUENCE [LARGE SCALE GENOMIC DNA]</scope>
    <source>
        <strain evidence="4 5">KD52</strain>
    </source>
</reference>
<dbReference type="Gene3D" id="1.25.40.10">
    <property type="entry name" value="Tetratricopeptide repeat domain"/>
    <property type="match status" value="4"/>
</dbReference>
<gene>
    <name evidence="4" type="ORF">IX84_26700</name>
</gene>
<dbReference type="PANTHER" id="PTHR45641:SF19">
    <property type="entry name" value="NEPHROCYSTIN-3"/>
    <property type="match status" value="1"/>
</dbReference>
<protein>
    <recommendedName>
        <fullName evidence="6">MalT-like TPR region domain-containing protein</fullName>
    </recommendedName>
</protein>
<dbReference type="AlphaFoldDB" id="A0A098S1G2"/>
<evidence type="ECO:0000313" key="5">
    <source>
        <dbReference type="Proteomes" id="UP000029736"/>
    </source>
</evidence>
<organism evidence="4 5">
    <name type="scientific">Phaeodactylibacter xiamenensis</name>
    <dbReference type="NCBI Taxonomy" id="1524460"/>
    <lineage>
        <taxon>Bacteria</taxon>
        <taxon>Pseudomonadati</taxon>
        <taxon>Bacteroidota</taxon>
        <taxon>Saprospiria</taxon>
        <taxon>Saprospirales</taxon>
        <taxon>Haliscomenobacteraceae</taxon>
        <taxon>Phaeodactylibacter</taxon>
    </lineage>
</organism>
<dbReference type="STRING" id="1524460.IX84_26700"/>
<dbReference type="PANTHER" id="PTHR45641">
    <property type="entry name" value="TETRATRICOPEPTIDE REPEAT PROTEIN (AFU_ORTHOLOGUE AFUA_6G03870)"/>
    <property type="match status" value="1"/>
</dbReference>
<dbReference type="RefSeq" id="WP_044227719.1">
    <property type="nucleotide sequence ID" value="NZ_JBKAGJ010000003.1"/>
</dbReference>
<proteinExistence type="predicted"/>
<evidence type="ECO:0000256" key="3">
    <source>
        <dbReference type="PROSITE-ProRule" id="PRU00339"/>
    </source>
</evidence>
<evidence type="ECO:0000256" key="1">
    <source>
        <dbReference type="ARBA" id="ARBA00022737"/>
    </source>
</evidence>
<feature type="repeat" description="TPR" evidence="3">
    <location>
        <begin position="484"/>
        <end position="517"/>
    </location>
</feature>
<accession>A0A098S1G2</accession>
<feature type="repeat" description="TPR" evidence="3">
    <location>
        <begin position="315"/>
        <end position="348"/>
    </location>
</feature>
<dbReference type="SMART" id="SM00028">
    <property type="entry name" value="TPR"/>
    <property type="match status" value="8"/>
</dbReference>
<dbReference type="InterPro" id="IPR011990">
    <property type="entry name" value="TPR-like_helical_dom_sf"/>
</dbReference>
<dbReference type="Pfam" id="PF13374">
    <property type="entry name" value="TPR_10"/>
    <property type="match status" value="4"/>
</dbReference>
<dbReference type="SUPFAM" id="SSF48452">
    <property type="entry name" value="TPR-like"/>
    <property type="match status" value="2"/>
</dbReference>
<evidence type="ECO:0008006" key="6">
    <source>
        <dbReference type="Google" id="ProtNLM"/>
    </source>
</evidence>